<keyword evidence="1" id="KW-1133">Transmembrane helix</keyword>
<protein>
    <submittedName>
        <fullName evidence="2">Uncharacterized protein</fullName>
    </submittedName>
</protein>
<sequence length="109" mass="11702">MDELRQPDFPVRWVVATIAASLALLCIAVAVVYFGYTGARPASYPAPDDFGAPQLETAPVANFDAWRAEQRALMNGAEGRTPIEEAMQIIAERGAAAYDPLPAPTEGPR</sequence>
<evidence type="ECO:0000256" key="1">
    <source>
        <dbReference type="SAM" id="Phobius"/>
    </source>
</evidence>
<feature type="transmembrane region" description="Helical" evidence="1">
    <location>
        <begin position="12"/>
        <end position="36"/>
    </location>
</feature>
<evidence type="ECO:0000313" key="2">
    <source>
        <dbReference type="EMBL" id="SLN65563.1"/>
    </source>
</evidence>
<dbReference type="RefSeq" id="WP_085793032.1">
    <property type="nucleotide sequence ID" value="NZ_FWFK01000006.1"/>
</dbReference>
<dbReference type="OrthoDB" id="7876832at2"/>
<reference evidence="2 3" key="1">
    <citation type="submission" date="2017-03" db="EMBL/GenBank/DDBJ databases">
        <authorList>
            <person name="Afonso C.L."/>
            <person name="Miller P.J."/>
            <person name="Scott M.A."/>
            <person name="Spackman E."/>
            <person name="Goraichik I."/>
            <person name="Dimitrov K.M."/>
            <person name="Suarez D.L."/>
            <person name="Swayne D.E."/>
        </authorList>
    </citation>
    <scope>NUCLEOTIDE SEQUENCE [LARGE SCALE GENOMIC DNA]</scope>
    <source>
        <strain evidence="2 3">CECT 8625</strain>
    </source>
</reference>
<keyword evidence="1" id="KW-0472">Membrane</keyword>
<evidence type="ECO:0000313" key="3">
    <source>
        <dbReference type="Proteomes" id="UP000193570"/>
    </source>
</evidence>
<dbReference type="AlphaFoldDB" id="A0A1X6ZYV9"/>
<dbReference type="EMBL" id="FWFK01000006">
    <property type="protein sequence ID" value="SLN65563.1"/>
    <property type="molecule type" value="Genomic_DNA"/>
</dbReference>
<dbReference type="Proteomes" id="UP000193570">
    <property type="component" value="Unassembled WGS sequence"/>
</dbReference>
<accession>A0A1X6ZYV9</accession>
<keyword evidence="1" id="KW-0812">Transmembrane</keyword>
<proteinExistence type="predicted"/>
<organism evidence="2 3">
    <name type="scientific">Roseivivax jejudonensis</name>
    <dbReference type="NCBI Taxonomy" id="1529041"/>
    <lineage>
        <taxon>Bacteria</taxon>
        <taxon>Pseudomonadati</taxon>
        <taxon>Pseudomonadota</taxon>
        <taxon>Alphaproteobacteria</taxon>
        <taxon>Rhodobacterales</taxon>
        <taxon>Roseobacteraceae</taxon>
        <taxon>Roseivivax</taxon>
    </lineage>
</organism>
<name>A0A1X6ZYV9_9RHOB</name>
<gene>
    <name evidence="2" type="ORF">ROJ8625_03350</name>
</gene>
<keyword evidence="3" id="KW-1185">Reference proteome</keyword>